<feature type="transmembrane region" description="Helical" evidence="6">
    <location>
        <begin position="53"/>
        <end position="75"/>
    </location>
</feature>
<feature type="transmembrane region" description="Helical" evidence="6">
    <location>
        <begin position="183"/>
        <end position="208"/>
    </location>
</feature>
<feature type="transmembrane region" description="Helical" evidence="6">
    <location>
        <begin position="87"/>
        <end position="109"/>
    </location>
</feature>
<evidence type="ECO:0000256" key="6">
    <source>
        <dbReference type="RuleBase" id="RU363108"/>
    </source>
</evidence>
<evidence type="ECO:0000256" key="4">
    <source>
        <dbReference type="ARBA" id="ARBA00022989"/>
    </source>
</evidence>
<feature type="transmembrane region" description="Helical" evidence="6">
    <location>
        <begin position="303"/>
        <end position="325"/>
    </location>
</feature>
<feature type="transmembrane region" description="Helical" evidence="6">
    <location>
        <begin position="272"/>
        <end position="291"/>
    </location>
</feature>
<evidence type="ECO:0000313" key="8">
    <source>
        <dbReference type="Proteomes" id="UP000075885"/>
    </source>
</evidence>
<reference evidence="8" key="1">
    <citation type="submission" date="2013-03" db="EMBL/GenBank/DDBJ databases">
        <title>The Genome Sequence of Anopheles epiroticus epiroticus2.</title>
        <authorList>
            <consortium name="The Broad Institute Genomics Platform"/>
            <person name="Neafsey D.E."/>
            <person name="Howell P."/>
            <person name="Walker B."/>
            <person name="Young S.K."/>
            <person name="Zeng Q."/>
            <person name="Gargeya S."/>
            <person name="Fitzgerald M."/>
            <person name="Haas B."/>
            <person name="Abouelleil A."/>
            <person name="Allen A.W."/>
            <person name="Alvarado L."/>
            <person name="Arachchi H.M."/>
            <person name="Berlin A.M."/>
            <person name="Chapman S.B."/>
            <person name="Gainer-Dewar J."/>
            <person name="Goldberg J."/>
            <person name="Griggs A."/>
            <person name="Gujja S."/>
            <person name="Hansen M."/>
            <person name="Howarth C."/>
            <person name="Imamovic A."/>
            <person name="Ireland A."/>
            <person name="Larimer J."/>
            <person name="McCowan C."/>
            <person name="Murphy C."/>
            <person name="Pearson M."/>
            <person name="Poon T.W."/>
            <person name="Priest M."/>
            <person name="Roberts A."/>
            <person name="Saif S."/>
            <person name="Shea T."/>
            <person name="Sisk P."/>
            <person name="Sykes S."/>
            <person name="Wortman J."/>
            <person name="Nusbaum C."/>
            <person name="Birren B."/>
        </authorList>
    </citation>
    <scope>NUCLEOTIDE SEQUENCE [LARGE SCALE GENOMIC DNA]</scope>
    <source>
        <strain evidence="8">Epiroticus2</strain>
    </source>
</reference>
<reference evidence="7" key="2">
    <citation type="submission" date="2020-05" db="UniProtKB">
        <authorList>
            <consortium name="EnsemblMetazoa"/>
        </authorList>
    </citation>
    <scope>IDENTIFICATION</scope>
    <source>
        <strain evidence="7">Epiroticus2</strain>
    </source>
</reference>
<keyword evidence="6" id="KW-0807">Transducer</keyword>
<protein>
    <recommendedName>
        <fullName evidence="6">Gustatory receptor</fullName>
    </recommendedName>
</protein>
<dbReference type="STRING" id="199890.A0A182PR57"/>
<comment type="similarity">
    <text evidence="6">Belongs to the insect chemoreceptor superfamily. Gustatory receptor (GR) family.</text>
</comment>
<evidence type="ECO:0000256" key="3">
    <source>
        <dbReference type="ARBA" id="ARBA00022692"/>
    </source>
</evidence>
<keyword evidence="5 6" id="KW-0472">Membrane</keyword>
<dbReference type="EnsemblMetazoa" id="AEPI009439-RA">
    <property type="protein sequence ID" value="AEPI009439-PA"/>
    <property type="gene ID" value="AEPI009439"/>
</dbReference>
<comment type="caution">
    <text evidence="6">Lacks conserved residue(s) required for the propagation of feature annotation.</text>
</comment>
<organism evidence="7 8">
    <name type="scientific">Anopheles epiroticus</name>
    <dbReference type="NCBI Taxonomy" id="199890"/>
    <lineage>
        <taxon>Eukaryota</taxon>
        <taxon>Metazoa</taxon>
        <taxon>Ecdysozoa</taxon>
        <taxon>Arthropoda</taxon>
        <taxon>Hexapoda</taxon>
        <taxon>Insecta</taxon>
        <taxon>Pterygota</taxon>
        <taxon>Neoptera</taxon>
        <taxon>Endopterygota</taxon>
        <taxon>Diptera</taxon>
        <taxon>Nematocera</taxon>
        <taxon>Culicoidea</taxon>
        <taxon>Culicidae</taxon>
        <taxon>Anophelinae</taxon>
        <taxon>Anopheles</taxon>
    </lineage>
</organism>
<keyword evidence="3 6" id="KW-0812">Transmembrane</keyword>
<name>A0A182PR57_9DIPT</name>
<keyword evidence="6" id="KW-0675">Receptor</keyword>
<keyword evidence="4 6" id="KW-1133">Transmembrane helix</keyword>
<proteinExistence type="inferred from homology"/>
<evidence type="ECO:0000313" key="7">
    <source>
        <dbReference type="EnsemblMetazoa" id="AEPI009439-PA"/>
    </source>
</evidence>
<comment type="subcellular location">
    <subcellularLocation>
        <location evidence="1 6">Cell membrane</location>
        <topology evidence="1 6">Multi-pass membrane protein</topology>
    </subcellularLocation>
</comment>
<dbReference type="Proteomes" id="UP000075885">
    <property type="component" value="Unassembled WGS sequence"/>
</dbReference>
<dbReference type="GO" id="GO:0050909">
    <property type="term" value="P:sensory perception of taste"/>
    <property type="evidence" value="ECO:0007669"/>
    <property type="project" value="InterPro"/>
</dbReference>
<keyword evidence="8" id="KW-1185">Reference proteome</keyword>
<evidence type="ECO:0000256" key="2">
    <source>
        <dbReference type="ARBA" id="ARBA00022475"/>
    </source>
</evidence>
<dbReference type="AlphaFoldDB" id="A0A182PR57"/>
<dbReference type="InterPro" id="IPR013604">
    <property type="entry name" value="7TM_chemorcpt"/>
</dbReference>
<dbReference type="GO" id="GO:0005886">
    <property type="term" value="C:plasma membrane"/>
    <property type="evidence" value="ECO:0007669"/>
    <property type="project" value="UniProtKB-SubCell"/>
</dbReference>
<evidence type="ECO:0000256" key="5">
    <source>
        <dbReference type="ARBA" id="ARBA00023136"/>
    </source>
</evidence>
<accession>A0A182PR57</accession>
<dbReference type="GO" id="GO:0007165">
    <property type="term" value="P:signal transduction"/>
    <property type="evidence" value="ECO:0007669"/>
    <property type="project" value="UniProtKB-KW"/>
</dbReference>
<dbReference type="VEuPathDB" id="VectorBase:AEPI009439"/>
<comment type="function">
    <text evidence="6">Gustatory receptor which mediates acceptance or avoidance behavior, depending on its substrates.</text>
</comment>
<evidence type="ECO:0000256" key="1">
    <source>
        <dbReference type="ARBA" id="ARBA00004651"/>
    </source>
</evidence>
<dbReference type="Pfam" id="PF08395">
    <property type="entry name" value="7tm_7"/>
    <property type="match status" value="1"/>
</dbReference>
<sequence>MRQSVRIWLQAKPRHVFDVLKFNNVLCNLAGLNIYRFVGNPTNGVARLSAAKIANCVIVNLLLVFIAFVHANIPYEYLNNGSIIVTYGIRTLLVAGMFGTGIVIIFYAWNWRSVLRFLQELNQVDLTVLMKHPVDLATHKKQILLGSGLCLILHQSILLTYNAQTVMHIRERSASWKMVFGQFYFNVVYFSIVCLFFSFLYIVSFRFVHLNQVLQVRFDTSNGERYASLVAENNYRSGTVQERIRVVQKMATIYHQLTKITSQMNQQFADMLTMNIVVILLFSVFNVFALLKVYGSNDFRTRMFSMFNLVGGLYYTLMFLIIVALSQMVSQEVRYAYKLTGVLLHKAMNNETNDELIRSMRLFSRQIRNRSAAIGSRQIVIDWSFIFQVRSM</sequence>
<keyword evidence="2 6" id="KW-1003">Cell membrane</keyword>